<evidence type="ECO:0000313" key="12">
    <source>
        <dbReference type="Proteomes" id="UP000006322"/>
    </source>
</evidence>
<comment type="subcellular location">
    <subcellularLocation>
        <location evidence="1 9">Cell inner membrane</location>
        <topology evidence="1 9">Multi-pass membrane protein</topology>
    </subcellularLocation>
</comment>
<dbReference type="EMBL" id="BAER01000017">
    <property type="protein sequence ID" value="GAC31628.1"/>
    <property type="molecule type" value="Genomic_DNA"/>
</dbReference>
<evidence type="ECO:0000256" key="4">
    <source>
        <dbReference type="ARBA" id="ARBA00022519"/>
    </source>
</evidence>
<feature type="transmembrane region" description="Helical" evidence="9">
    <location>
        <begin position="100"/>
        <end position="118"/>
    </location>
</feature>
<evidence type="ECO:0000256" key="3">
    <source>
        <dbReference type="ARBA" id="ARBA00022475"/>
    </source>
</evidence>
<comment type="subunit">
    <text evidence="9">The complex comprises the extracytoplasmic solute receptor protein and the two transmembrane proteins.</text>
</comment>
<evidence type="ECO:0000256" key="2">
    <source>
        <dbReference type="ARBA" id="ARBA00022448"/>
    </source>
</evidence>
<dbReference type="PANTHER" id="PTHR35011:SF11">
    <property type="entry name" value="TRAP TRANSPORTER SMALL PERMEASE PROTEIN"/>
    <property type="match status" value="1"/>
</dbReference>
<keyword evidence="2 9" id="KW-0813">Transport</keyword>
<name>K6ZS16_9ALTE</name>
<reference evidence="12" key="1">
    <citation type="journal article" date="2014" name="Environ. Microbiol.">
        <title>Comparative genomics of the marine bacterial genus Glaciecola reveals the high degree of genomic diversity and genomic characteristic for cold adaptation.</title>
        <authorList>
            <person name="Qin Q.L."/>
            <person name="Xie B.B."/>
            <person name="Yu Y."/>
            <person name="Shu Y.L."/>
            <person name="Rong J.C."/>
            <person name="Zhang Y.J."/>
            <person name="Zhao D.L."/>
            <person name="Chen X.L."/>
            <person name="Zhang X.Y."/>
            <person name="Chen B."/>
            <person name="Zhou B.C."/>
            <person name="Zhang Y.Z."/>
        </authorList>
    </citation>
    <scope>NUCLEOTIDE SEQUENCE [LARGE SCALE GENOMIC DNA]</scope>
    <source>
        <strain evidence="12">LMG 21857</strain>
    </source>
</reference>
<protein>
    <recommendedName>
        <fullName evidence="9">TRAP transporter small permease protein</fullName>
    </recommendedName>
</protein>
<proteinExistence type="inferred from homology"/>
<comment type="caution">
    <text evidence="11">The sequence shown here is derived from an EMBL/GenBank/DDBJ whole genome shotgun (WGS) entry which is preliminary data.</text>
</comment>
<evidence type="ECO:0000256" key="1">
    <source>
        <dbReference type="ARBA" id="ARBA00004429"/>
    </source>
</evidence>
<comment type="similarity">
    <text evidence="8 9">Belongs to the TRAP transporter small permease family.</text>
</comment>
<evidence type="ECO:0000256" key="5">
    <source>
        <dbReference type="ARBA" id="ARBA00022692"/>
    </source>
</evidence>
<evidence type="ECO:0000256" key="8">
    <source>
        <dbReference type="ARBA" id="ARBA00038436"/>
    </source>
</evidence>
<dbReference type="OrthoDB" id="2085311at2"/>
<evidence type="ECO:0000256" key="9">
    <source>
        <dbReference type="RuleBase" id="RU369079"/>
    </source>
</evidence>
<accession>K6ZS16</accession>
<dbReference type="AlphaFoldDB" id="K6ZS16"/>
<feature type="transmembrane region" description="Helical" evidence="9">
    <location>
        <begin position="138"/>
        <end position="159"/>
    </location>
</feature>
<dbReference type="STRING" id="1129793.GPLA_0712"/>
<feature type="transmembrane region" description="Helical" evidence="9">
    <location>
        <begin position="30"/>
        <end position="50"/>
    </location>
</feature>
<gene>
    <name evidence="11" type="ORF">GPLA_0712</name>
</gene>
<sequence length="183" mass="20579">MQNAVSRGLLALNRPLGKVNYTISSLGKNIAGVLLSAMLLMILAQVFYRYVLNDSLAWTEELAKYLMVWVACLVAPWAYRENLNVSIEMFADALPSGLRRVTEVIITLLVIMISGMFFKQSVAFWQGGMEIYASSMPIKLAYFYACAPLMFAALFLVGIENLIKQLFARDYLTEQTIPPMEVE</sequence>
<dbReference type="PANTHER" id="PTHR35011">
    <property type="entry name" value="2,3-DIKETO-L-GULONATE TRAP TRANSPORTER SMALL PERMEASE PROTEIN YIAM"/>
    <property type="match status" value="1"/>
</dbReference>
<dbReference type="InterPro" id="IPR055348">
    <property type="entry name" value="DctQ"/>
</dbReference>
<dbReference type="RefSeq" id="WP_007103432.1">
    <property type="nucleotide sequence ID" value="NZ_BAER01000017.1"/>
</dbReference>
<dbReference type="GO" id="GO:0022857">
    <property type="term" value="F:transmembrane transporter activity"/>
    <property type="evidence" value="ECO:0007669"/>
    <property type="project" value="UniProtKB-UniRule"/>
</dbReference>
<keyword evidence="4 9" id="KW-0997">Cell inner membrane</keyword>
<feature type="domain" description="Tripartite ATP-independent periplasmic transporters DctQ component" evidence="10">
    <location>
        <begin position="38"/>
        <end position="166"/>
    </location>
</feature>
<dbReference type="Proteomes" id="UP000006322">
    <property type="component" value="Unassembled WGS sequence"/>
</dbReference>
<organism evidence="11 12">
    <name type="scientific">Paraglaciecola polaris LMG 21857</name>
    <dbReference type="NCBI Taxonomy" id="1129793"/>
    <lineage>
        <taxon>Bacteria</taxon>
        <taxon>Pseudomonadati</taxon>
        <taxon>Pseudomonadota</taxon>
        <taxon>Gammaproteobacteria</taxon>
        <taxon>Alteromonadales</taxon>
        <taxon>Alteromonadaceae</taxon>
        <taxon>Paraglaciecola</taxon>
    </lineage>
</organism>
<evidence type="ECO:0000259" key="10">
    <source>
        <dbReference type="Pfam" id="PF04290"/>
    </source>
</evidence>
<comment type="function">
    <text evidence="9">Part of the tripartite ATP-independent periplasmic (TRAP) transport system.</text>
</comment>
<dbReference type="Pfam" id="PF04290">
    <property type="entry name" value="DctQ"/>
    <property type="match status" value="1"/>
</dbReference>
<keyword evidence="7 9" id="KW-0472">Membrane</keyword>
<dbReference type="InterPro" id="IPR007387">
    <property type="entry name" value="TRAP_DctQ"/>
</dbReference>
<dbReference type="GO" id="GO:0005886">
    <property type="term" value="C:plasma membrane"/>
    <property type="evidence" value="ECO:0007669"/>
    <property type="project" value="UniProtKB-SubCell"/>
</dbReference>
<keyword evidence="5 9" id="KW-0812">Transmembrane</keyword>
<feature type="transmembrane region" description="Helical" evidence="9">
    <location>
        <begin position="62"/>
        <end position="79"/>
    </location>
</feature>
<keyword evidence="6 9" id="KW-1133">Transmembrane helix</keyword>
<evidence type="ECO:0000256" key="6">
    <source>
        <dbReference type="ARBA" id="ARBA00022989"/>
    </source>
</evidence>
<evidence type="ECO:0000313" key="11">
    <source>
        <dbReference type="EMBL" id="GAC31628.1"/>
    </source>
</evidence>
<keyword evidence="12" id="KW-1185">Reference proteome</keyword>
<evidence type="ECO:0000256" key="7">
    <source>
        <dbReference type="ARBA" id="ARBA00023136"/>
    </source>
</evidence>
<keyword evidence="3" id="KW-1003">Cell membrane</keyword>
<dbReference type="GO" id="GO:0015740">
    <property type="term" value="P:C4-dicarboxylate transport"/>
    <property type="evidence" value="ECO:0007669"/>
    <property type="project" value="TreeGrafter"/>
</dbReference>